<keyword evidence="1" id="KW-0732">Signal</keyword>
<keyword evidence="3" id="KW-1185">Reference proteome</keyword>
<accession>A0ABP9CNX3</accession>
<evidence type="ECO:0000313" key="2">
    <source>
        <dbReference type="EMBL" id="GAA4813370.1"/>
    </source>
</evidence>
<dbReference type="Proteomes" id="UP001501433">
    <property type="component" value="Unassembled WGS sequence"/>
</dbReference>
<proteinExistence type="predicted"/>
<dbReference type="PROSITE" id="PS51257">
    <property type="entry name" value="PROKAR_LIPOPROTEIN"/>
    <property type="match status" value="1"/>
</dbReference>
<evidence type="ECO:0000256" key="1">
    <source>
        <dbReference type="SAM" id="SignalP"/>
    </source>
</evidence>
<sequence length="221" mass="25635">MKIKMNSKITLIAFLLAFTFFGCKKENTFSDFKYTDKPDVLFCDATNNKLYKEALYSFEDDILKFYGKDNPNPTLILSYSQFIRNSIYTRIKYEDIISEHTLKIFEALKNEGDLWDANNTKSHLNYNSKIIDCISNNIQDQALKTTFNSLISTNFMEPKLFGSPLMTKYVNTLNDKYLATYVALDLFYAKLFDADLSNINFDKPEPLDFNVIPPKANTEKQ</sequence>
<organism evidence="2 3">
    <name type="scientific">Litoribaculum gwangyangense</name>
    <dbReference type="NCBI Taxonomy" id="1130722"/>
    <lineage>
        <taxon>Bacteria</taxon>
        <taxon>Pseudomonadati</taxon>
        <taxon>Bacteroidota</taxon>
        <taxon>Flavobacteriia</taxon>
        <taxon>Flavobacteriales</taxon>
        <taxon>Flavobacteriaceae</taxon>
        <taxon>Litoribaculum</taxon>
    </lineage>
</organism>
<name>A0ABP9CNX3_9FLAO</name>
<comment type="caution">
    <text evidence="2">The sequence shown here is derived from an EMBL/GenBank/DDBJ whole genome shotgun (WGS) entry which is preliminary data.</text>
</comment>
<feature type="signal peptide" evidence="1">
    <location>
        <begin position="1"/>
        <end position="24"/>
    </location>
</feature>
<protein>
    <submittedName>
        <fullName evidence="2">Uncharacterized protein</fullName>
    </submittedName>
</protein>
<reference evidence="3" key="1">
    <citation type="journal article" date="2019" name="Int. J. Syst. Evol. Microbiol.">
        <title>The Global Catalogue of Microorganisms (GCM) 10K type strain sequencing project: providing services to taxonomists for standard genome sequencing and annotation.</title>
        <authorList>
            <consortium name="The Broad Institute Genomics Platform"/>
            <consortium name="The Broad Institute Genome Sequencing Center for Infectious Disease"/>
            <person name="Wu L."/>
            <person name="Ma J."/>
        </authorList>
    </citation>
    <scope>NUCLEOTIDE SEQUENCE [LARGE SCALE GENOMIC DNA]</scope>
    <source>
        <strain evidence="3">JCM 18325</strain>
    </source>
</reference>
<gene>
    <name evidence="2" type="ORF">GCM10023330_21300</name>
</gene>
<dbReference type="EMBL" id="BAABJW010000003">
    <property type="protein sequence ID" value="GAA4813370.1"/>
    <property type="molecule type" value="Genomic_DNA"/>
</dbReference>
<evidence type="ECO:0000313" key="3">
    <source>
        <dbReference type="Proteomes" id="UP001501433"/>
    </source>
</evidence>
<feature type="chain" id="PRO_5046689406" evidence="1">
    <location>
        <begin position="25"/>
        <end position="221"/>
    </location>
</feature>